<proteinExistence type="predicted"/>
<gene>
    <name evidence="3" type="ORF">Pla144_28430</name>
</gene>
<dbReference type="CDD" id="cd11614">
    <property type="entry name" value="SAF_CpaB_FlgA_like"/>
    <property type="match status" value="1"/>
</dbReference>
<dbReference type="PROSITE" id="PS51257">
    <property type="entry name" value="PROKAR_LIPOPROTEIN"/>
    <property type="match status" value="1"/>
</dbReference>
<evidence type="ECO:0000259" key="2">
    <source>
        <dbReference type="SMART" id="SM00858"/>
    </source>
</evidence>
<dbReference type="InterPro" id="IPR013974">
    <property type="entry name" value="SAF"/>
</dbReference>
<feature type="region of interest" description="Disordered" evidence="1">
    <location>
        <begin position="239"/>
        <end position="258"/>
    </location>
</feature>
<reference evidence="3 4" key="1">
    <citation type="submission" date="2019-02" db="EMBL/GenBank/DDBJ databases">
        <title>Deep-cultivation of Planctomycetes and their phenomic and genomic characterization uncovers novel biology.</title>
        <authorList>
            <person name="Wiegand S."/>
            <person name="Jogler M."/>
            <person name="Boedeker C."/>
            <person name="Pinto D."/>
            <person name="Vollmers J."/>
            <person name="Rivas-Marin E."/>
            <person name="Kohn T."/>
            <person name="Peeters S.H."/>
            <person name="Heuer A."/>
            <person name="Rast P."/>
            <person name="Oberbeckmann S."/>
            <person name="Bunk B."/>
            <person name="Jeske O."/>
            <person name="Meyerdierks A."/>
            <person name="Storesund J.E."/>
            <person name="Kallscheuer N."/>
            <person name="Luecker S."/>
            <person name="Lage O.M."/>
            <person name="Pohl T."/>
            <person name="Merkel B.J."/>
            <person name="Hornburger P."/>
            <person name="Mueller R.-W."/>
            <person name="Bruemmer F."/>
            <person name="Labrenz M."/>
            <person name="Spormann A.M."/>
            <person name="Op Den Camp H."/>
            <person name="Overmann J."/>
            <person name="Amann R."/>
            <person name="Jetten M.S.M."/>
            <person name="Mascher T."/>
            <person name="Medema M.H."/>
            <person name="Devos D.P."/>
            <person name="Kaster A.-K."/>
            <person name="Ovreas L."/>
            <person name="Rohde M."/>
            <person name="Galperin M.Y."/>
            <person name="Jogler C."/>
        </authorList>
    </citation>
    <scope>NUCLEOTIDE SEQUENCE [LARGE SCALE GENOMIC DNA]</scope>
    <source>
        <strain evidence="3 4">Pla144</strain>
    </source>
</reference>
<dbReference type="Pfam" id="PF08666">
    <property type="entry name" value="SAF"/>
    <property type="match status" value="1"/>
</dbReference>
<dbReference type="EMBL" id="SJPS01000004">
    <property type="protein sequence ID" value="TWU25635.1"/>
    <property type="molecule type" value="Genomic_DNA"/>
</dbReference>
<dbReference type="SMART" id="SM00858">
    <property type="entry name" value="SAF"/>
    <property type="match status" value="1"/>
</dbReference>
<dbReference type="AlphaFoldDB" id="A0A5C6CNG1"/>
<dbReference type="NCBIfam" id="TIGR03177">
    <property type="entry name" value="pilus_cpaB"/>
    <property type="match status" value="1"/>
</dbReference>
<feature type="compositionally biased region" description="Polar residues" evidence="1">
    <location>
        <begin position="311"/>
        <end position="330"/>
    </location>
</feature>
<dbReference type="InterPro" id="IPR017592">
    <property type="entry name" value="Pilus_assmbl_Flp-typ_CpaB"/>
</dbReference>
<dbReference type="InterPro" id="IPR031571">
    <property type="entry name" value="RcpC_dom"/>
</dbReference>
<keyword evidence="4" id="KW-1185">Reference proteome</keyword>
<dbReference type="Proteomes" id="UP000318437">
    <property type="component" value="Unassembled WGS sequence"/>
</dbReference>
<protein>
    <submittedName>
        <fullName evidence="3">SAF domain protein</fullName>
    </submittedName>
</protein>
<dbReference type="Pfam" id="PF16976">
    <property type="entry name" value="RcpC"/>
    <property type="match status" value="1"/>
</dbReference>
<evidence type="ECO:0000313" key="3">
    <source>
        <dbReference type="EMBL" id="TWU25635.1"/>
    </source>
</evidence>
<evidence type="ECO:0000313" key="4">
    <source>
        <dbReference type="Proteomes" id="UP000318437"/>
    </source>
</evidence>
<evidence type="ECO:0000256" key="1">
    <source>
        <dbReference type="SAM" id="MobiDB-lite"/>
    </source>
</evidence>
<feature type="region of interest" description="Disordered" evidence="1">
    <location>
        <begin position="296"/>
        <end position="347"/>
    </location>
</feature>
<sequence length="347" mass="38150">MRPKSLLLLALALGCGLVASIGISQVLDSNNKKQASIETVPIYVALQNINLGDPVNDAMVSLQEWPRDKVPVGAITKWEDIESRRPKTTIFQGEPLNDGKFLAKGETHDPISGIPPGMRLKTVSVDARKSAAGLLSPGDRVDVQLFVPQNERNGIPHSFTKIILQNIRVYAVDQAVQRTAEGTEERSIAKTLSLVVTPQQASRMTTAENMGELSLIPRHPDDDLIVDDAEQSLEDIFARSDSSSREKERAAFDKSNEKEEMELALRKEISHNPTVEVEPPFRMKLIFPNEVSQIDFDNTTGEPLEKEEENFNTYSTNTVGNGSGEATSTGPDLGADKPEGQFPIDFE</sequence>
<organism evidence="3 4">
    <name type="scientific">Bythopirellula polymerisocia</name>
    <dbReference type="NCBI Taxonomy" id="2528003"/>
    <lineage>
        <taxon>Bacteria</taxon>
        <taxon>Pseudomonadati</taxon>
        <taxon>Planctomycetota</taxon>
        <taxon>Planctomycetia</taxon>
        <taxon>Pirellulales</taxon>
        <taxon>Lacipirellulaceae</taxon>
        <taxon>Bythopirellula</taxon>
    </lineage>
</organism>
<feature type="domain" description="SAF" evidence="2">
    <location>
        <begin position="40"/>
        <end position="102"/>
    </location>
</feature>
<comment type="caution">
    <text evidence="3">The sequence shown here is derived from an EMBL/GenBank/DDBJ whole genome shotgun (WGS) entry which is preliminary data.</text>
</comment>
<name>A0A5C6CNG1_9BACT</name>
<accession>A0A5C6CNG1</accession>